<evidence type="ECO:0000256" key="5">
    <source>
        <dbReference type="ARBA" id="ARBA00023136"/>
    </source>
</evidence>
<sequence>MGTVRSRSHEDSSLDGLDRQDDIATFPYVEFTGRDSVTCPTCQGTGRIPSGQVNELVALIPYNDQRLQPQRTKLYVGLSVIVCLLVSSLVAFFLFPRPVLVEDGGVQSVIVLFDHERSRVLINMTSSLIFHNGNFFTMLVDSVSGQVLYMKTIIGTQQLDGVLSIQPLSQRQMNFTVSMEIGGSLSYVYAFCTMASIKVHNIVVFMQGRAVGISPPLGRSSRVLVQLGGDTPRAHAARRDHSAGAMSQAVVGGARRSSGASETDAEPSLQESAGGTEWDISTSSLCSHEKGSVKSSTLASSESHQPDAGGVCVQLSVVCCVQVSVVCCVLSLPEDCATLLLACLYCRFSDIVLMLPGTCQRALGRCFPYYQYYAASCEHNSAMDGSSCSVELDCGLLDSCHEGSELLELAMEISEICYR</sequence>
<feature type="domain" description="Transmembrane protein 106 C-terminal" evidence="9">
    <location>
        <begin position="96"/>
        <end position="208"/>
    </location>
</feature>
<dbReference type="PANTHER" id="PTHR28556:SF5">
    <property type="entry name" value="TRANSMEMBRANE PROTEIN 106C"/>
    <property type="match status" value="1"/>
</dbReference>
<comment type="subcellular location">
    <subcellularLocation>
        <location evidence="1">Endomembrane system</location>
    </subcellularLocation>
</comment>
<dbReference type="PANTHER" id="PTHR28556">
    <property type="entry name" value="TRANSMEMBRANE PROTEIN 106B"/>
    <property type="match status" value="1"/>
</dbReference>
<dbReference type="GO" id="GO:0010468">
    <property type="term" value="P:regulation of gene expression"/>
    <property type="evidence" value="ECO:0007669"/>
    <property type="project" value="UniProtKB-ARBA"/>
</dbReference>
<evidence type="ECO:0000256" key="6">
    <source>
        <dbReference type="ARBA" id="ARBA00025778"/>
    </source>
</evidence>
<evidence type="ECO:0000313" key="11">
    <source>
        <dbReference type="EMBL" id="KAK1801604.1"/>
    </source>
</evidence>
<comment type="similarity">
    <text evidence="6">Belongs to the MDFI family.</text>
</comment>
<keyword evidence="5 8" id="KW-0472">Membrane</keyword>
<evidence type="ECO:0000256" key="3">
    <source>
        <dbReference type="ARBA" id="ARBA00022692"/>
    </source>
</evidence>
<evidence type="ECO:0000256" key="2">
    <source>
        <dbReference type="ARBA" id="ARBA00008111"/>
    </source>
</evidence>
<dbReference type="Pfam" id="PF07092">
    <property type="entry name" value="TMEM106"/>
    <property type="match status" value="1"/>
</dbReference>
<evidence type="ECO:0008006" key="13">
    <source>
        <dbReference type="Google" id="ProtNLM"/>
    </source>
</evidence>
<dbReference type="Pfam" id="PF21002">
    <property type="entry name" value="TMEM106_N"/>
    <property type="match status" value="1"/>
</dbReference>
<feature type="region of interest" description="Disordered" evidence="7">
    <location>
        <begin position="256"/>
        <end position="276"/>
    </location>
</feature>
<feature type="transmembrane region" description="Helical" evidence="8">
    <location>
        <begin position="74"/>
        <end position="95"/>
    </location>
</feature>
<comment type="caution">
    <text evidence="11">The sequence shown here is derived from an EMBL/GenBank/DDBJ whole genome shotgun (WGS) entry which is preliminary data.</text>
</comment>
<dbReference type="InterPro" id="IPR048511">
    <property type="entry name" value="TMEM106_N"/>
</dbReference>
<dbReference type="AlphaFoldDB" id="A0AAD9E266"/>
<accession>A0AAD9E266</accession>
<dbReference type="InterPro" id="IPR048509">
    <property type="entry name" value="TMEM106_C"/>
</dbReference>
<evidence type="ECO:0000313" key="12">
    <source>
        <dbReference type="Proteomes" id="UP001239994"/>
    </source>
</evidence>
<dbReference type="InterPro" id="IPR009790">
    <property type="entry name" value="TMEM106"/>
</dbReference>
<evidence type="ECO:0000259" key="10">
    <source>
        <dbReference type="Pfam" id="PF21002"/>
    </source>
</evidence>
<protein>
    <recommendedName>
        <fullName evidence="13">Transmembrane protein 106C</fullName>
    </recommendedName>
</protein>
<proteinExistence type="inferred from homology"/>
<keyword evidence="4 8" id="KW-1133">Transmembrane helix</keyword>
<feature type="domain" description="Transmembrane protein 106 N-terminal" evidence="10">
    <location>
        <begin position="8"/>
        <end position="73"/>
    </location>
</feature>
<organism evidence="11 12">
    <name type="scientific">Electrophorus voltai</name>
    <dbReference type="NCBI Taxonomy" id="2609070"/>
    <lineage>
        <taxon>Eukaryota</taxon>
        <taxon>Metazoa</taxon>
        <taxon>Chordata</taxon>
        <taxon>Craniata</taxon>
        <taxon>Vertebrata</taxon>
        <taxon>Euteleostomi</taxon>
        <taxon>Actinopterygii</taxon>
        <taxon>Neopterygii</taxon>
        <taxon>Teleostei</taxon>
        <taxon>Ostariophysi</taxon>
        <taxon>Gymnotiformes</taxon>
        <taxon>Gymnotoidei</taxon>
        <taxon>Gymnotidae</taxon>
        <taxon>Electrophorus</taxon>
    </lineage>
</organism>
<keyword evidence="12" id="KW-1185">Reference proteome</keyword>
<dbReference type="Proteomes" id="UP001239994">
    <property type="component" value="Unassembled WGS sequence"/>
</dbReference>
<evidence type="ECO:0000256" key="8">
    <source>
        <dbReference type="SAM" id="Phobius"/>
    </source>
</evidence>
<dbReference type="EMBL" id="JAROKS010000008">
    <property type="protein sequence ID" value="KAK1801604.1"/>
    <property type="molecule type" value="Genomic_DNA"/>
</dbReference>
<evidence type="ECO:0000259" key="9">
    <source>
        <dbReference type="Pfam" id="PF07092"/>
    </source>
</evidence>
<gene>
    <name evidence="11" type="ORF">P4O66_022182</name>
</gene>
<evidence type="ECO:0000256" key="1">
    <source>
        <dbReference type="ARBA" id="ARBA00004308"/>
    </source>
</evidence>
<dbReference type="Pfam" id="PF15316">
    <property type="entry name" value="MDFI"/>
    <property type="match status" value="1"/>
</dbReference>
<dbReference type="GO" id="GO:0012505">
    <property type="term" value="C:endomembrane system"/>
    <property type="evidence" value="ECO:0007669"/>
    <property type="project" value="UniProtKB-SubCell"/>
</dbReference>
<dbReference type="InterPro" id="IPR026134">
    <property type="entry name" value="MDFI/MDFIC"/>
</dbReference>
<evidence type="ECO:0000256" key="4">
    <source>
        <dbReference type="ARBA" id="ARBA00022989"/>
    </source>
</evidence>
<name>A0AAD9E266_9TELE</name>
<keyword evidence="3 8" id="KW-0812">Transmembrane</keyword>
<reference evidence="11" key="1">
    <citation type="submission" date="2023-03" db="EMBL/GenBank/DDBJ databases">
        <title>Electrophorus voltai genome.</title>
        <authorList>
            <person name="Bian C."/>
        </authorList>
    </citation>
    <scope>NUCLEOTIDE SEQUENCE</scope>
    <source>
        <strain evidence="11">CB-2022</strain>
        <tissue evidence="11">Muscle</tissue>
    </source>
</reference>
<comment type="similarity">
    <text evidence="2">Belongs to the TMEM106 family.</text>
</comment>
<evidence type="ECO:0000256" key="7">
    <source>
        <dbReference type="SAM" id="MobiDB-lite"/>
    </source>
</evidence>